<reference evidence="1 2" key="1">
    <citation type="submission" date="2023-10" db="EMBL/GenBank/DDBJ databases">
        <title>Noviherbaspirillum sp. CPCC 100848 genome assembly.</title>
        <authorList>
            <person name="Li X.Y."/>
            <person name="Fang X.M."/>
        </authorList>
    </citation>
    <scope>NUCLEOTIDE SEQUENCE [LARGE SCALE GENOMIC DNA]</scope>
    <source>
        <strain evidence="1 2">CPCC 100848</strain>
    </source>
</reference>
<comment type="caution">
    <text evidence="1">The sequence shown here is derived from an EMBL/GenBank/DDBJ whole genome shotgun (WGS) entry which is preliminary data.</text>
</comment>
<evidence type="ECO:0000313" key="1">
    <source>
        <dbReference type="EMBL" id="MEC4722996.1"/>
    </source>
</evidence>
<evidence type="ECO:0000313" key="2">
    <source>
        <dbReference type="Proteomes" id="UP001352263"/>
    </source>
</evidence>
<name>A0ABU6JH52_9BURK</name>
<accession>A0ABU6JH52</accession>
<protein>
    <submittedName>
        <fullName evidence="1">MSHA biogenesis protein MshP</fullName>
    </submittedName>
</protein>
<proteinExistence type="predicted"/>
<organism evidence="1 2">
    <name type="scientific">Noviherbaspirillum album</name>
    <dbReference type="NCBI Taxonomy" id="3080276"/>
    <lineage>
        <taxon>Bacteria</taxon>
        <taxon>Pseudomonadati</taxon>
        <taxon>Pseudomonadota</taxon>
        <taxon>Betaproteobacteria</taxon>
        <taxon>Burkholderiales</taxon>
        <taxon>Oxalobacteraceae</taxon>
        <taxon>Noviherbaspirillum</taxon>
    </lineage>
</organism>
<keyword evidence="2" id="KW-1185">Reference proteome</keyword>
<dbReference type="Proteomes" id="UP001352263">
    <property type="component" value="Unassembled WGS sequence"/>
</dbReference>
<sequence length="166" mass="16912">MMRRADSGFGAIAAIMVLVILAALAGAIVKFGTTQQLSSAQDMQSARAWQAAKAGTEWGLFQAFQPGGIWHAAGACNGAGSAQTLDLGAQTGFRVTVQCNPTLTYAEGESAIGSPRQVRGFQIVATACNSAGSCPDDAAAVTPGYVERVRQVIAFCPVGTGAGDCP</sequence>
<dbReference type="RefSeq" id="WP_326509621.1">
    <property type="nucleotide sequence ID" value="NZ_JAWIIV010000041.1"/>
</dbReference>
<dbReference type="EMBL" id="JAWIIV010000041">
    <property type="protein sequence ID" value="MEC4722996.1"/>
    <property type="molecule type" value="Genomic_DNA"/>
</dbReference>
<gene>
    <name evidence="1" type="ORF">RY831_27940</name>
</gene>